<dbReference type="CDD" id="cd02803">
    <property type="entry name" value="OYE_like_FMN_family"/>
    <property type="match status" value="1"/>
</dbReference>
<comment type="cofactor">
    <cofactor evidence="2">
        <name>[4Fe-4S] cluster</name>
        <dbReference type="ChEBI" id="CHEBI:49883"/>
    </cofactor>
</comment>
<dbReference type="Gene3D" id="3.50.50.60">
    <property type="entry name" value="FAD/NAD(P)-binding domain"/>
    <property type="match status" value="1"/>
</dbReference>
<evidence type="ECO:0000256" key="5">
    <source>
        <dbReference type="ARBA" id="ARBA00022643"/>
    </source>
</evidence>
<dbReference type="SUPFAM" id="SSF51395">
    <property type="entry name" value="FMN-linked oxidoreductases"/>
    <property type="match status" value="1"/>
</dbReference>
<evidence type="ECO:0000256" key="2">
    <source>
        <dbReference type="ARBA" id="ARBA00001966"/>
    </source>
</evidence>
<feature type="domain" description="NADH:flavin oxidoreductase/NADH oxidase N-terminal" evidence="10">
    <location>
        <begin position="7"/>
        <end position="329"/>
    </location>
</feature>
<evidence type="ECO:0000256" key="4">
    <source>
        <dbReference type="ARBA" id="ARBA00022630"/>
    </source>
</evidence>
<organism evidence="12 13">
    <name type="scientific">Desulfitobacterium dehalogenans</name>
    <dbReference type="NCBI Taxonomy" id="36854"/>
    <lineage>
        <taxon>Bacteria</taxon>
        <taxon>Bacillati</taxon>
        <taxon>Bacillota</taxon>
        <taxon>Clostridia</taxon>
        <taxon>Eubacteriales</taxon>
        <taxon>Desulfitobacteriaceae</taxon>
        <taxon>Desulfitobacterium</taxon>
    </lineage>
</organism>
<evidence type="ECO:0000259" key="10">
    <source>
        <dbReference type="Pfam" id="PF00724"/>
    </source>
</evidence>
<dbReference type="InterPro" id="IPR001155">
    <property type="entry name" value="OxRdtase_FMN_N"/>
</dbReference>
<keyword evidence="9" id="KW-0411">Iron-sulfur</keyword>
<dbReference type="Pfam" id="PF07992">
    <property type="entry name" value="Pyr_redox_2"/>
    <property type="match status" value="1"/>
</dbReference>
<dbReference type="Proteomes" id="UP000553059">
    <property type="component" value="Unassembled WGS sequence"/>
</dbReference>
<dbReference type="PRINTS" id="PR00469">
    <property type="entry name" value="PNDRDTASEII"/>
</dbReference>
<dbReference type="GO" id="GO:0046872">
    <property type="term" value="F:metal ion binding"/>
    <property type="evidence" value="ECO:0007669"/>
    <property type="project" value="UniProtKB-KW"/>
</dbReference>
<evidence type="ECO:0000256" key="6">
    <source>
        <dbReference type="ARBA" id="ARBA00022723"/>
    </source>
</evidence>
<dbReference type="PRINTS" id="PR00368">
    <property type="entry name" value="FADPNR"/>
</dbReference>
<dbReference type="InterPro" id="IPR036188">
    <property type="entry name" value="FAD/NAD-bd_sf"/>
</dbReference>
<keyword evidence="7" id="KW-0560">Oxidoreductase</keyword>
<evidence type="ECO:0000256" key="8">
    <source>
        <dbReference type="ARBA" id="ARBA00023004"/>
    </source>
</evidence>
<evidence type="ECO:0000313" key="13">
    <source>
        <dbReference type="Proteomes" id="UP000553059"/>
    </source>
</evidence>
<name>A0A7C6Z2F9_9FIRM</name>
<dbReference type="PANTHER" id="PTHR42917:SF2">
    <property type="entry name" value="2,4-DIENOYL-COA REDUCTASE [(2E)-ENOYL-COA-PRODUCING]"/>
    <property type="match status" value="1"/>
</dbReference>
<dbReference type="Gene3D" id="3.20.20.70">
    <property type="entry name" value="Aldolase class I"/>
    <property type="match status" value="1"/>
</dbReference>
<sequence length="688" mass="73482">MSNQDPLFLPIHIGKMELKNRMVLPAMHLNYCPAGEVTDQLIEFYRVRARGGVGLVIIGGCGIDRVGNTLGMIQLDEDRYIPGLQRLVEAVHQEGAKIVTQLYQAGNYASSLLTGNQPVAPSPLPSKLTKEIPHELTVEEIKKLVQKFSQAAVRTQQAGFDGVEILAGTGYLISEFLSPVTNKRTDEYGGDLSNRMRFALEIVKAIRQGVGPDFPVIARIAGNDFIPGGHTNVEAQTFAKALEEAGVNAINVTGGWHETVVPQITMNVPPAAFRYLARGIKKVVSVPVFASNRITTPELARDILTSGDADLVGFARPILADPHLPLKAQGLDPSPIRPCVACNQGCLDHVFRGKPVACLVNAEAGREAELKAQGKGVKNAGDTINGGTFSPPKKVLVIGAGPAGLEFARVASSQGHDITVWEKSDQPGGQLNLAAAPPDRQDFNRFTEYLVQACKTQGVKLFTNQEANLENLPTSIEKEGFTDIVLATGALPMNPPFPVEEGAEVIQAWDVLTGKETGENVVIVGGGSVGVETALYLAGQGTLDAETLRFLIVNQAENTEALAKLLFQGKKRVTLVEMTKGVGRDLGSSTRWAMLADLQRHRVKVLTNTAVKAVRADGVWVEGPEGESLVPGDTVVSAVGSVANQELLKALQDKLPAHVTLHQIGDAIKPAKVLDAVHTGYKAALSLG</sequence>
<protein>
    <submittedName>
        <fullName evidence="12">FAD-dependent oxidoreductase</fullName>
    </submittedName>
</protein>
<dbReference type="EMBL" id="DUTF01000040">
    <property type="protein sequence ID" value="HHY25490.1"/>
    <property type="molecule type" value="Genomic_DNA"/>
</dbReference>
<comment type="caution">
    <text evidence="12">The sequence shown here is derived from an EMBL/GenBank/DDBJ whole genome shotgun (WGS) entry which is preliminary data.</text>
</comment>
<dbReference type="InterPro" id="IPR013785">
    <property type="entry name" value="Aldolase_TIM"/>
</dbReference>
<comment type="cofactor">
    <cofactor evidence="1">
        <name>FMN</name>
        <dbReference type="ChEBI" id="CHEBI:58210"/>
    </cofactor>
</comment>
<evidence type="ECO:0000256" key="3">
    <source>
        <dbReference type="ARBA" id="ARBA00011048"/>
    </source>
</evidence>
<evidence type="ECO:0000313" key="12">
    <source>
        <dbReference type="EMBL" id="HHY25490.1"/>
    </source>
</evidence>
<dbReference type="GO" id="GO:0010181">
    <property type="term" value="F:FMN binding"/>
    <property type="evidence" value="ECO:0007669"/>
    <property type="project" value="InterPro"/>
</dbReference>
<evidence type="ECO:0000256" key="9">
    <source>
        <dbReference type="ARBA" id="ARBA00023014"/>
    </source>
</evidence>
<keyword evidence="6" id="KW-0479">Metal-binding</keyword>
<evidence type="ECO:0000256" key="7">
    <source>
        <dbReference type="ARBA" id="ARBA00023002"/>
    </source>
</evidence>
<evidence type="ECO:0000256" key="1">
    <source>
        <dbReference type="ARBA" id="ARBA00001917"/>
    </source>
</evidence>
<keyword evidence="4" id="KW-0285">Flavoprotein</keyword>
<dbReference type="Gene3D" id="3.40.50.720">
    <property type="entry name" value="NAD(P)-binding Rossmann-like Domain"/>
    <property type="match status" value="1"/>
</dbReference>
<keyword evidence="8" id="KW-0408">Iron</keyword>
<reference evidence="12 13" key="1">
    <citation type="journal article" date="2020" name="Biotechnol. Biofuels">
        <title>New insights from the biogas microbiome by comprehensive genome-resolved metagenomics of nearly 1600 species originating from multiple anaerobic digesters.</title>
        <authorList>
            <person name="Campanaro S."/>
            <person name="Treu L."/>
            <person name="Rodriguez-R L.M."/>
            <person name="Kovalovszki A."/>
            <person name="Ziels R.M."/>
            <person name="Maus I."/>
            <person name="Zhu X."/>
            <person name="Kougias P.G."/>
            <person name="Basile A."/>
            <person name="Luo G."/>
            <person name="Schluter A."/>
            <person name="Konstantinidis K.T."/>
            <person name="Angelidaki I."/>
        </authorList>
    </citation>
    <scope>NUCLEOTIDE SEQUENCE [LARGE SCALE GENOMIC DNA]</scope>
    <source>
        <strain evidence="12">AS05jafATM_4</strain>
    </source>
</reference>
<dbReference type="InterPro" id="IPR023753">
    <property type="entry name" value="FAD/NAD-binding_dom"/>
</dbReference>
<dbReference type="GO" id="GO:0051536">
    <property type="term" value="F:iron-sulfur cluster binding"/>
    <property type="evidence" value="ECO:0007669"/>
    <property type="project" value="UniProtKB-KW"/>
</dbReference>
<dbReference type="GO" id="GO:0016491">
    <property type="term" value="F:oxidoreductase activity"/>
    <property type="evidence" value="ECO:0007669"/>
    <property type="project" value="UniProtKB-KW"/>
</dbReference>
<proteinExistence type="inferred from homology"/>
<dbReference type="PANTHER" id="PTHR42917">
    <property type="entry name" value="2,4-DIENOYL-COA REDUCTASE"/>
    <property type="match status" value="1"/>
</dbReference>
<accession>A0A7C6Z2F9</accession>
<evidence type="ECO:0000259" key="11">
    <source>
        <dbReference type="Pfam" id="PF07992"/>
    </source>
</evidence>
<comment type="similarity">
    <text evidence="3">In the N-terminal section; belongs to the NADH:flavin oxidoreductase/NADH oxidase family.</text>
</comment>
<dbReference type="InterPro" id="IPR051793">
    <property type="entry name" value="NADH:flavin_oxidoreductase"/>
</dbReference>
<dbReference type="SUPFAM" id="SSF51905">
    <property type="entry name" value="FAD/NAD(P)-binding domain"/>
    <property type="match status" value="1"/>
</dbReference>
<keyword evidence="5" id="KW-0288">FMN</keyword>
<gene>
    <name evidence="12" type="ORF">GX523_01840</name>
</gene>
<dbReference type="AlphaFoldDB" id="A0A7C6Z2F9"/>
<dbReference type="Pfam" id="PF00724">
    <property type="entry name" value="Oxidored_FMN"/>
    <property type="match status" value="1"/>
</dbReference>
<feature type="domain" description="FAD/NAD(P)-binding" evidence="11">
    <location>
        <begin position="393"/>
        <end position="652"/>
    </location>
</feature>